<protein>
    <submittedName>
        <fullName evidence="1">Uncharacterized protein</fullName>
    </submittedName>
</protein>
<dbReference type="KEGG" id="bte:BTH_II1815"/>
<evidence type="ECO:0000313" key="2">
    <source>
        <dbReference type="Proteomes" id="UP000001930"/>
    </source>
</evidence>
<evidence type="ECO:0000313" key="1">
    <source>
        <dbReference type="EMBL" id="ABC35809.1"/>
    </source>
</evidence>
<gene>
    <name evidence="1" type="ordered locus">BTH_II1815</name>
</gene>
<proteinExistence type="predicted"/>
<dbReference type="Proteomes" id="UP000001930">
    <property type="component" value="Chromosome II"/>
</dbReference>
<keyword evidence="2" id="KW-1185">Reference proteome</keyword>
<dbReference type="AlphaFoldDB" id="Q2T490"/>
<dbReference type="HOGENOM" id="CLU_3230899_0_0_4"/>
<dbReference type="EMBL" id="CP000085">
    <property type="protein sequence ID" value="ABC35809.1"/>
    <property type="molecule type" value="Genomic_DNA"/>
</dbReference>
<reference evidence="1 2" key="1">
    <citation type="journal article" date="2005" name="BMC Genomics">
        <title>Bacterial genome adaptation to niches: divergence of the potential virulence genes in three Burkholderia species of different survival strategies.</title>
        <authorList>
            <person name="Kim H.S."/>
            <person name="Schell M.A."/>
            <person name="Yu Y."/>
            <person name="Ulrich R.L."/>
            <person name="Sarria S.H."/>
            <person name="Nierman W.C."/>
            <person name="DeShazer D."/>
        </authorList>
    </citation>
    <scope>NUCLEOTIDE SEQUENCE [LARGE SCALE GENOMIC DNA]</scope>
    <source>
        <strain evidence="2">ATCC 700388 / DSM 13276 / CCUG 48851 / CIP 106301 / E264</strain>
    </source>
</reference>
<organism evidence="1 2">
    <name type="scientific">Burkholderia thailandensis (strain ATCC 700388 / DSM 13276 / CCUG 48851 / CIP 106301 / E264)</name>
    <dbReference type="NCBI Taxonomy" id="271848"/>
    <lineage>
        <taxon>Bacteria</taxon>
        <taxon>Pseudomonadati</taxon>
        <taxon>Pseudomonadota</taxon>
        <taxon>Betaproteobacteria</taxon>
        <taxon>Burkholderiales</taxon>
        <taxon>Burkholderiaceae</taxon>
        <taxon>Burkholderia</taxon>
        <taxon>pseudomallei group</taxon>
    </lineage>
</organism>
<sequence>MPLEPIQRRRRFSCGVLAGGIATANVKTDRAFAAAFRSVSPGR</sequence>
<accession>Q2T490</accession>
<name>Q2T490_BURTA</name>